<comment type="caution">
    <text evidence="1">The sequence shown here is derived from an EMBL/GenBank/DDBJ whole genome shotgun (WGS) entry which is preliminary data.</text>
</comment>
<protein>
    <submittedName>
        <fullName evidence="1">Uncharacterized protein</fullName>
    </submittedName>
</protein>
<reference evidence="1" key="1">
    <citation type="submission" date="2019-06" db="EMBL/GenBank/DDBJ databases">
        <authorList>
            <person name="Zheng W."/>
        </authorList>
    </citation>
    <scope>NUCLEOTIDE SEQUENCE</scope>
    <source>
        <strain evidence="1">QDHG01</strain>
    </source>
</reference>
<evidence type="ECO:0000313" key="2">
    <source>
        <dbReference type="Proteomes" id="UP000785679"/>
    </source>
</evidence>
<dbReference type="Proteomes" id="UP000785679">
    <property type="component" value="Unassembled WGS sequence"/>
</dbReference>
<dbReference type="EMBL" id="RRYP01009410">
    <property type="protein sequence ID" value="TNV79085.1"/>
    <property type="molecule type" value="Genomic_DNA"/>
</dbReference>
<keyword evidence="2" id="KW-1185">Reference proteome</keyword>
<name>A0A8J8T260_HALGN</name>
<sequence>MIKTYEFINHPDTKEAVQQWKDYFQGKRVELKDGLTKYNNFIFWWKVDSDRWGSSFTRYWRFRKAYNEGMFDLMFVGLIKGYRNGDMATHQEQFNALRLQELDIEVQMLRLRLEIEKLTPNKISKDVCK</sequence>
<accession>A0A8J8T260</accession>
<organism evidence="1 2">
    <name type="scientific">Halteria grandinella</name>
    <dbReference type="NCBI Taxonomy" id="5974"/>
    <lineage>
        <taxon>Eukaryota</taxon>
        <taxon>Sar</taxon>
        <taxon>Alveolata</taxon>
        <taxon>Ciliophora</taxon>
        <taxon>Intramacronucleata</taxon>
        <taxon>Spirotrichea</taxon>
        <taxon>Stichotrichia</taxon>
        <taxon>Sporadotrichida</taxon>
        <taxon>Halteriidae</taxon>
        <taxon>Halteria</taxon>
    </lineage>
</organism>
<evidence type="ECO:0000313" key="1">
    <source>
        <dbReference type="EMBL" id="TNV79085.1"/>
    </source>
</evidence>
<proteinExistence type="predicted"/>
<gene>
    <name evidence="1" type="ORF">FGO68_gene890</name>
</gene>
<dbReference type="AlphaFoldDB" id="A0A8J8T260"/>